<dbReference type="InterPro" id="IPR016685">
    <property type="entry name" value="Silence_cplx_Nase-comp_TudorSN"/>
</dbReference>
<dbReference type="SMART" id="SM00333">
    <property type="entry name" value="TUDOR"/>
    <property type="match status" value="1"/>
</dbReference>
<dbReference type="GO" id="GO:0006402">
    <property type="term" value="P:mRNA catabolic process"/>
    <property type="evidence" value="ECO:0007669"/>
    <property type="project" value="UniProtKB-UniRule"/>
</dbReference>
<feature type="domain" description="TNase-like" evidence="6">
    <location>
        <begin position="315"/>
        <end position="452"/>
    </location>
</feature>
<dbReference type="Proteomes" id="UP000697127">
    <property type="component" value="Unassembled WGS sequence"/>
</dbReference>
<dbReference type="SUPFAM" id="SSF63748">
    <property type="entry name" value="Tudor/PWWP/MBT"/>
    <property type="match status" value="1"/>
</dbReference>
<proteinExistence type="predicted"/>
<dbReference type="SUPFAM" id="SSF50199">
    <property type="entry name" value="Staphylococcal nuclease"/>
    <property type="match status" value="5"/>
</dbReference>
<dbReference type="Pfam" id="PF00565">
    <property type="entry name" value="SNase"/>
    <property type="match status" value="4"/>
</dbReference>
<evidence type="ECO:0000259" key="6">
    <source>
        <dbReference type="PROSITE" id="PS50830"/>
    </source>
</evidence>
<dbReference type="PROSITE" id="PS50830">
    <property type="entry name" value="TNASE_3"/>
    <property type="match status" value="4"/>
</dbReference>
<evidence type="ECO:0000313" key="7">
    <source>
        <dbReference type="EMBL" id="KAG0690721.1"/>
    </source>
</evidence>
<gene>
    <name evidence="7" type="ORF">C6P40_001810</name>
</gene>
<protein>
    <submittedName>
        <fullName evidence="7">Uncharacterized protein</fullName>
    </submittedName>
</protein>
<dbReference type="InterPro" id="IPR035437">
    <property type="entry name" value="SNase_OB-fold_sf"/>
</dbReference>
<feature type="domain" description="TNase-like" evidence="6">
    <location>
        <begin position="3"/>
        <end position="134"/>
    </location>
</feature>
<feature type="domain" description="Tudor" evidence="5">
    <location>
        <begin position="679"/>
        <end position="739"/>
    </location>
</feature>
<dbReference type="Gene3D" id="2.30.30.140">
    <property type="match status" value="1"/>
</dbReference>
<dbReference type="PANTHER" id="PTHR12302:SF2">
    <property type="entry name" value="STAPHYLOCOCCAL NUCLEASE DOMAIN-CONTAINING PROTEIN 1"/>
    <property type="match status" value="1"/>
</dbReference>
<feature type="domain" description="TNase-like" evidence="6">
    <location>
        <begin position="155"/>
        <end position="292"/>
    </location>
</feature>
<evidence type="ECO:0000313" key="8">
    <source>
        <dbReference type="Proteomes" id="UP000697127"/>
    </source>
</evidence>
<dbReference type="GO" id="GO:0004518">
    <property type="term" value="F:nuclease activity"/>
    <property type="evidence" value="ECO:0007669"/>
    <property type="project" value="TreeGrafter"/>
</dbReference>
<dbReference type="EMBL" id="PUHW01000021">
    <property type="protein sequence ID" value="KAG0690721.1"/>
    <property type="molecule type" value="Genomic_DNA"/>
</dbReference>
<feature type="domain" description="TNase-like" evidence="6">
    <location>
        <begin position="481"/>
        <end position="610"/>
    </location>
</feature>
<dbReference type="Gene3D" id="2.40.50.90">
    <property type="match status" value="5"/>
</dbReference>
<keyword evidence="3" id="KW-0677">Repeat</keyword>
<evidence type="ECO:0000256" key="3">
    <source>
        <dbReference type="ARBA" id="ARBA00022737"/>
    </source>
</evidence>
<dbReference type="PROSITE" id="PS50304">
    <property type="entry name" value="TUDOR"/>
    <property type="match status" value="1"/>
</dbReference>
<dbReference type="SMART" id="SM00318">
    <property type="entry name" value="SNc"/>
    <property type="match status" value="4"/>
</dbReference>
<dbReference type="GO" id="GO:0031332">
    <property type="term" value="C:RNAi effector complex"/>
    <property type="evidence" value="ECO:0007669"/>
    <property type="project" value="InterPro"/>
</dbReference>
<keyword evidence="8" id="KW-1185">Reference proteome</keyword>
<accession>A0A9P7BH12</accession>
<sequence>MVQVFFAKVKSVLSADTLILTSPTGNQERTLSLAYLQSPRLQSNEKYAFEARELLRTLLVGKQVKFWVLYKNSSNRDFGDISTPIFPSLIKYVLSKGAAKIKDNANSFDDEEDLENFKKIQKEAEIEKIGIWNPSYKKLEIIDKPPSSFIGSNSIEINSIVEKVLSGDRLLIRLLLSSNQHSIVPILIAGIKTPRSSSNDEPAEEYGDEAKSFVENRLLLRSVKVHLLGESLTGVLVGNIIHPNGNIADNLLQDGYAEVVDWQSSLIGVKEMTKFRKEEKEARNSGQRIWKKFAASRPATNSSNTDNDSDLTIGKRIDAVVSRVISSDTISLRLKNDKDVTVQLISLRAPRQSDPTTSPFVAAAKEYTRHKLIGKHVDVVVESIREGNEQFEERPQVTIRTSDGKNINEDIVANGYASVIRHRRGEVKPDYWDGLIEIESMATKGKKGIHGKVPSSSGNLVDASENAMRAKPYLFSFQNRNKISGVVDHVISSTRFRINIPKEGVRLILVLGGLANTSKRDDEIVKKSLDLANKKFYQRDVNIEIYGVDKVGGFIGNIFLPNSNVPFQVTLLKDGLVEIHERSLAETKYGTQLKSAQNEAKEKKVGIWENYDPSIEAAAEITTQMENLRIERKYLDAEVCEVLDNGLIALHILDSEKAKLKSFMQRLHSASSSFPINSSPKRNEVVAAKLKDNGKFYRAKILEVNRNERTVKVQHLDYGTIEKISVSNIRTLPAEFSISNFKPQAHIAQLSLINMPPKNQEDYFKEAIYFLEDNLLDSQVIACVTYTNPKPDVEFDVEIYHPDVISKDPSKSVNKDMVSQGWGLVKKKNFSQFELLLKKEQDDLLALENEAKSLHIGCWEFGDVEGDEDF</sequence>
<dbReference type="InterPro" id="IPR016071">
    <property type="entry name" value="Staphylococal_nuclease_OB-fold"/>
</dbReference>
<dbReference type="OrthoDB" id="10023235at2759"/>
<comment type="subcellular location">
    <subcellularLocation>
        <location evidence="1 4">Cytoplasm</location>
    </subcellularLocation>
</comment>
<dbReference type="PIRSF" id="PIRSF017179">
    <property type="entry name" value="RISC-Tudor-SN"/>
    <property type="match status" value="1"/>
</dbReference>
<dbReference type="InterPro" id="IPR002999">
    <property type="entry name" value="Tudor"/>
</dbReference>
<evidence type="ECO:0000259" key="5">
    <source>
        <dbReference type="PROSITE" id="PS50304"/>
    </source>
</evidence>
<reference evidence="7" key="1">
    <citation type="submission" date="2020-11" db="EMBL/GenBank/DDBJ databases">
        <title>Kefir isolates.</title>
        <authorList>
            <person name="Marcisauskas S."/>
            <person name="Kim Y."/>
            <person name="Blasche S."/>
        </authorList>
    </citation>
    <scope>NUCLEOTIDE SEQUENCE</scope>
    <source>
        <strain evidence="7">Olga-1</strain>
    </source>
</reference>
<comment type="caution">
    <text evidence="7">The sequence shown here is derived from an EMBL/GenBank/DDBJ whole genome shotgun (WGS) entry which is preliminary data.</text>
</comment>
<dbReference type="AlphaFoldDB" id="A0A9P7BH12"/>
<keyword evidence="2 4" id="KW-0963">Cytoplasm</keyword>
<dbReference type="GO" id="GO:0031047">
    <property type="term" value="P:regulatory ncRNA-mediated gene silencing"/>
    <property type="evidence" value="ECO:0007669"/>
    <property type="project" value="UniProtKB-UniRule"/>
</dbReference>
<dbReference type="GO" id="GO:0005829">
    <property type="term" value="C:cytosol"/>
    <property type="evidence" value="ECO:0007669"/>
    <property type="project" value="UniProtKB-UniRule"/>
</dbReference>
<evidence type="ECO:0000256" key="1">
    <source>
        <dbReference type="ARBA" id="ARBA00004496"/>
    </source>
</evidence>
<evidence type="ECO:0000256" key="2">
    <source>
        <dbReference type="ARBA" id="ARBA00022490"/>
    </source>
</evidence>
<dbReference type="FunFam" id="2.30.30.140:FF:000018">
    <property type="entry name" value="Serine/threonine-protein kinase 31"/>
    <property type="match status" value="1"/>
</dbReference>
<dbReference type="GO" id="GO:0003723">
    <property type="term" value="F:RNA binding"/>
    <property type="evidence" value="ECO:0007669"/>
    <property type="project" value="UniProtKB-UniRule"/>
</dbReference>
<organism evidence="7 8">
    <name type="scientific">Pichia californica</name>
    <dbReference type="NCBI Taxonomy" id="460514"/>
    <lineage>
        <taxon>Eukaryota</taxon>
        <taxon>Fungi</taxon>
        <taxon>Dikarya</taxon>
        <taxon>Ascomycota</taxon>
        <taxon>Saccharomycotina</taxon>
        <taxon>Pichiomycetes</taxon>
        <taxon>Pichiales</taxon>
        <taxon>Pichiaceae</taxon>
        <taxon>Pichia</taxon>
    </lineage>
</organism>
<name>A0A9P7BH12_9ASCO</name>
<evidence type="ECO:0000256" key="4">
    <source>
        <dbReference type="PIRNR" id="PIRNR017179"/>
    </source>
</evidence>
<dbReference type="GO" id="GO:0005634">
    <property type="term" value="C:nucleus"/>
    <property type="evidence" value="ECO:0007669"/>
    <property type="project" value="TreeGrafter"/>
</dbReference>
<dbReference type="PANTHER" id="PTHR12302">
    <property type="entry name" value="EBNA2 BINDING PROTEIN P100"/>
    <property type="match status" value="1"/>
</dbReference>
<dbReference type="Pfam" id="PF00567">
    <property type="entry name" value="TUDOR"/>
    <property type="match status" value="1"/>
</dbReference>